<evidence type="ECO:0000313" key="4">
    <source>
        <dbReference type="Proteomes" id="UP000030651"/>
    </source>
</evidence>
<dbReference type="PANTHER" id="PTHR47784:SF5">
    <property type="entry name" value="STEROL UPTAKE CONTROL PROTEIN 2"/>
    <property type="match status" value="1"/>
</dbReference>
<dbReference type="InterPro" id="IPR001138">
    <property type="entry name" value="Zn2Cys6_DnaBD"/>
</dbReference>
<dbReference type="OrthoDB" id="416217at2759"/>
<dbReference type="eggNOG" id="ENOG502SJ6A">
    <property type="taxonomic scope" value="Eukaryota"/>
</dbReference>
<dbReference type="CDD" id="cd00067">
    <property type="entry name" value="GAL4"/>
    <property type="match status" value="1"/>
</dbReference>
<dbReference type="GO" id="GO:0008270">
    <property type="term" value="F:zinc ion binding"/>
    <property type="evidence" value="ECO:0007669"/>
    <property type="project" value="InterPro"/>
</dbReference>
<dbReference type="OMA" id="WETHEPP"/>
<dbReference type="EMBL" id="KI912109">
    <property type="protein sequence ID" value="ETS86358.1"/>
    <property type="molecule type" value="Genomic_DNA"/>
</dbReference>
<dbReference type="Proteomes" id="UP000030651">
    <property type="component" value="Unassembled WGS sequence"/>
</dbReference>
<dbReference type="RefSeq" id="XP_007826958.1">
    <property type="nucleotide sequence ID" value="XM_007828767.1"/>
</dbReference>
<keyword evidence="1" id="KW-0539">Nucleus</keyword>
<dbReference type="HOGENOM" id="CLU_024934_5_2_1"/>
<gene>
    <name evidence="3" type="ORF">PFICI_00186</name>
</gene>
<dbReference type="GeneID" id="19265199"/>
<dbReference type="PROSITE" id="PS50048">
    <property type="entry name" value="ZN2_CY6_FUNGAL_2"/>
    <property type="match status" value="1"/>
</dbReference>
<feature type="domain" description="Zn(2)-C6 fungal-type" evidence="2">
    <location>
        <begin position="19"/>
        <end position="49"/>
    </location>
</feature>
<accession>W3XJZ3</accession>
<name>W3XJZ3_PESFW</name>
<dbReference type="Gene3D" id="4.10.240.10">
    <property type="entry name" value="Zn(2)-C6 fungal-type DNA-binding domain"/>
    <property type="match status" value="1"/>
</dbReference>
<protein>
    <recommendedName>
        <fullName evidence="2">Zn(2)-C6 fungal-type domain-containing protein</fullName>
    </recommendedName>
</protein>
<sequence length="384" mass="44565">MSEVSCSDNRRRQPKSKTGCRICKKRRVKCDETRPSCRNCLKYGAQCDYVTIKVRVSLSPTPSKTSCLDGLEDVFSIDDGFSIDDLELFHHYHTSTCLTFTTEPHVRSFWQLAAPPIGFSNQYVLRSMLAITALHLSRFKKEREGFFLARAFMHHRAALAMAEPLLVDMTAENCEQLFLFNMLEKFFAFARPKDDSDLLLVNTHERSSSEWLIRFRSVHKLAGQKKQSERLSFIGTLLQDRSHLPLDFWLAYSSEKDALDELEAKIYTSTTKDLDALTAVLDALHHLQQTFVVFNESTFSGESPVRGVLWWLRTISDAYIALLAEGDNEALCVLSFYCILLRRLEHVWWVEGWGLHLIERIYRELPDKFRLWIRWPIQEIGWVP</sequence>
<dbReference type="InterPro" id="IPR053157">
    <property type="entry name" value="Sterol_Uptake_Regulator"/>
</dbReference>
<keyword evidence="4" id="KW-1185">Reference proteome</keyword>
<dbReference type="PANTHER" id="PTHR47784">
    <property type="entry name" value="STEROL UPTAKE CONTROL PROTEIN 2"/>
    <property type="match status" value="1"/>
</dbReference>
<dbReference type="InParanoid" id="W3XJZ3"/>
<dbReference type="Pfam" id="PF00172">
    <property type="entry name" value="Zn_clus"/>
    <property type="match status" value="1"/>
</dbReference>
<dbReference type="AlphaFoldDB" id="W3XJZ3"/>
<evidence type="ECO:0000256" key="1">
    <source>
        <dbReference type="ARBA" id="ARBA00023242"/>
    </source>
</evidence>
<dbReference type="KEGG" id="pfy:PFICI_00186"/>
<dbReference type="GO" id="GO:0001228">
    <property type="term" value="F:DNA-binding transcription activator activity, RNA polymerase II-specific"/>
    <property type="evidence" value="ECO:0007669"/>
    <property type="project" value="TreeGrafter"/>
</dbReference>
<organism evidence="3 4">
    <name type="scientific">Pestalotiopsis fici (strain W106-1 / CGMCC3.15140)</name>
    <dbReference type="NCBI Taxonomy" id="1229662"/>
    <lineage>
        <taxon>Eukaryota</taxon>
        <taxon>Fungi</taxon>
        <taxon>Dikarya</taxon>
        <taxon>Ascomycota</taxon>
        <taxon>Pezizomycotina</taxon>
        <taxon>Sordariomycetes</taxon>
        <taxon>Xylariomycetidae</taxon>
        <taxon>Amphisphaeriales</taxon>
        <taxon>Sporocadaceae</taxon>
        <taxon>Pestalotiopsis</taxon>
    </lineage>
</organism>
<dbReference type="InterPro" id="IPR036864">
    <property type="entry name" value="Zn2-C6_fun-type_DNA-bd_sf"/>
</dbReference>
<dbReference type="PROSITE" id="PS00463">
    <property type="entry name" value="ZN2_CY6_FUNGAL_1"/>
    <property type="match status" value="1"/>
</dbReference>
<evidence type="ECO:0000313" key="3">
    <source>
        <dbReference type="EMBL" id="ETS86358.1"/>
    </source>
</evidence>
<proteinExistence type="predicted"/>
<reference evidence="4" key="1">
    <citation type="journal article" date="2015" name="BMC Genomics">
        <title>Genomic and transcriptomic analysis of the endophytic fungus Pestalotiopsis fici reveals its lifestyle and high potential for synthesis of natural products.</title>
        <authorList>
            <person name="Wang X."/>
            <person name="Zhang X."/>
            <person name="Liu L."/>
            <person name="Xiang M."/>
            <person name="Wang W."/>
            <person name="Sun X."/>
            <person name="Che Y."/>
            <person name="Guo L."/>
            <person name="Liu G."/>
            <person name="Guo L."/>
            <person name="Wang C."/>
            <person name="Yin W.B."/>
            <person name="Stadler M."/>
            <person name="Zhang X."/>
            <person name="Liu X."/>
        </authorList>
    </citation>
    <scope>NUCLEOTIDE SEQUENCE [LARGE SCALE GENOMIC DNA]</scope>
    <source>
        <strain evidence="4">W106-1 / CGMCC3.15140</strain>
    </source>
</reference>
<evidence type="ECO:0000259" key="2">
    <source>
        <dbReference type="PROSITE" id="PS50048"/>
    </source>
</evidence>
<dbReference type="SUPFAM" id="SSF57701">
    <property type="entry name" value="Zn2/Cys6 DNA-binding domain"/>
    <property type="match status" value="1"/>
</dbReference>
<dbReference type="SMART" id="SM00066">
    <property type="entry name" value="GAL4"/>
    <property type="match status" value="1"/>
</dbReference>